<evidence type="ECO:0000256" key="1">
    <source>
        <dbReference type="SAM" id="SignalP"/>
    </source>
</evidence>
<dbReference type="EMBL" id="CP134536">
    <property type="protein sequence ID" value="WNH13858.1"/>
    <property type="molecule type" value="Genomic_DNA"/>
</dbReference>
<accession>A0ABY9Y6G6</accession>
<evidence type="ECO:0000313" key="3">
    <source>
        <dbReference type="Proteomes" id="UP001303407"/>
    </source>
</evidence>
<evidence type="ECO:0000313" key="2">
    <source>
        <dbReference type="EMBL" id="WNH13858.1"/>
    </source>
</evidence>
<proteinExistence type="predicted"/>
<sequence>MKKCKFLILLLIGVILSSCSDDDSGQTENDTINYKHEVIYVANDFGSSSSDNIFVKANHSPTQGNPVEQTKTITALLDKLTVIFDNSNNPVFTITNNGPTAVYIQLAAIRGDRDGNYPSPNEKENDFEIMSGESSIVIYNYNAKEYQLQ</sequence>
<name>A0ABY9Y6G6_9FLAO</name>
<dbReference type="PROSITE" id="PS51257">
    <property type="entry name" value="PROKAR_LIPOPROTEIN"/>
    <property type="match status" value="1"/>
</dbReference>
<feature type="signal peptide" evidence="1">
    <location>
        <begin position="1"/>
        <end position="20"/>
    </location>
</feature>
<dbReference type="RefSeq" id="WP_415863846.1">
    <property type="nucleotide sequence ID" value="NZ_CP134536.1"/>
</dbReference>
<reference evidence="2 3" key="1">
    <citation type="submission" date="2023-09" db="EMBL/GenBank/DDBJ databases">
        <title>Thalassobella suaedae gen. nov., sp. nov., a marine bacterium of the family Flavobacteriaceae isolated from a halophyte Suaeda japonica.</title>
        <authorList>
            <person name="Lee S.Y."/>
            <person name="Hwang C.Y."/>
        </authorList>
    </citation>
    <scope>NUCLEOTIDE SEQUENCE [LARGE SCALE GENOMIC DNA]</scope>
    <source>
        <strain evidence="2 3">HL-DH10</strain>
    </source>
</reference>
<protein>
    <submittedName>
        <fullName evidence="2">Uncharacterized protein</fullName>
    </submittedName>
</protein>
<organism evidence="2 3">
    <name type="scientific">Thalassobellus suaedae</name>
    <dbReference type="NCBI Taxonomy" id="3074124"/>
    <lineage>
        <taxon>Bacteria</taxon>
        <taxon>Pseudomonadati</taxon>
        <taxon>Bacteroidota</taxon>
        <taxon>Flavobacteriia</taxon>
        <taxon>Flavobacteriales</taxon>
        <taxon>Flavobacteriaceae</taxon>
        <taxon>Thalassobellus</taxon>
    </lineage>
</organism>
<keyword evidence="1" id="KW-0732">Signal</keyword>
<keyword evidence="3" id="KW-1185">Reference proteome</keyword>
<feature type="chain" id="PRO_5047549718" evidence="1">
    <location>
        <begin position="21"/>
        <end position="149"/>
    </location>
</feature>
<gene>
    <name evidence="2" type="ORF">RHP49_06265</name>
</gene>
<dbReference type="Proteomes" id="UP001303407">
    <property type="component" value="Chromosome"/>
</dbReference>